<sequence>MNGTVNKNLAMLLENSEIDALHSRLSAIQEIQGNPMGVEIKKIGNAFCYSCKNIPGPAFNTVKGLNSEDAGHVDEILEFYRQKEIPVRFELTPAHASTELLHQLHRLGFYQNDFHTTLYMPITELSAPVEDSISIRKMKMHEASTYADIYVQGFQMPAFLKDGVAQNNEVLFDHDQWTFYLATVEGEPAGIGAVFIKDHIATLAAAATLPSSRNRGIQSGLIQQRIYQAYREECSLVVGQAKFGSVSQNNMERAGMRIGYTKAIWMKG</sequence>
<evidence type="ECO:0000313" key="2">
    <source>
        <dbReference type="EMBL" id="MBM7621044.1"/>
    </source>
</evidence>
<dbReference type="SUPFAM" id="SSF55729">
    <property type="entry name" value="Acyl-CoA N-acyltransferases (Nat)"/>
    <property type="match status" value="1"/>
</dbReference>
<proteinExistence type="predicted"/>
<evidence type="ECO:0000313" key="3">
    <source>
        <dbReference type="Proteomes" id="UP000737402"/>
    </source>
</evidence>
<keyword evidence="3" id="KW-1185">Reference proteome</keyword>
<dbReference type="PROSITE" id="PS51186">
    <property type="entry name" value="GNAT"/>
    <property type="match status" value="1"/>
</dbReference>
<evidence type="ECO:0000259" key="1">
    <source>
        <dbReference type="PROSITE" id="PS51186"/>
    </source>
</evidence>
<protein>
    <submittedName>
        <fullName evidence="2">GNAT superfamily N-acetyltransferase</fullName>
    </submittedName>
</protein>
<feature type="domain" description="N-acetyltransferase" evidence="1">
    <location>
        <begin position="133"/>
        <end position="268"/>
    </location>
</feature>
<gene>
    <name evidence="2" type="ORF">JOC95_002917</name>
</gene>
<name>A0ABS2P256_9BACI</name>
<reference evidence="2 3" key="1">
    <citation type="submission" date="2021-01" db="EMBL/GenBank/DDBJ databases">
        <title>Genomic Encyclopedia of Type Strains, Phase IV (KMG-IV): sequencing the most valuable type-strain genomes for metagenomic binning, comparative biology and taxonomic classification.</title>
        <authorList>
            <person name="Goeker M."/>
        </authorList>
    </citation>
    <scope>NUCLEOTIDE SEQUENCE [LARGE SCALE GENOMIC DNA]</scope>
    <source>
        <strain evidence="2 3">DSM 25879</strain>
    </source>
</reference>
<comment type="caution">
    <text evidence="2">The sequence shown here is derived from an EMBL/GenBank/DDBJ whole genome shotgun (WGS) entry which is preliminary data.</text>
</comment>
<dbReference type="Proteomes" id="UP000737402">
    <property type="component" value="Unassembled WGS sequence"/>
</dbReference>
<dbReference type="EMBL" id="JAFBED010000006">
    <property type="protein sequence ID" value="MBM7621044.1"/>
    <property type="molecule type" value="Genomic_DNA"/>
</dbReference>
<dbReference type="RefSeq" id="WP_204417582.1">
    <property type="nucleotide sequence ID" value="NZ_JAFBED010000006.1"/>
</dbReference>
<dbReference type="Gene3D" id="3.40.630.30">
    <property type="match status" value="1"/>
</dbReference>
<dbReference type="InterPro" id="IPR016181">
    <property type="entry name" value="Acyl_CoA_acyltransferase"/>
</dbReference>
<dbReference type="InterPro" id="IPR000182">
    <property type="entry name" value="GNAT_dom"/>
</dbReference>
<accession>A0ABS2P256</accession>
<organism evidence="2 3">
    <name type="scientific">Sutcliffiella tianshenii</name>
    <dbReference type="NCBI Taxonomy" id="1463404"/>
    <lineage>
        <taxon>Bacteria</taxon>
        <taxon>Bacillati</taxon>
        <taxon>Bacillota</taxon>
        <taxon>Bacilli</taxon>
        <taxon>Bacillales</taxon>
        <taxon>Bacillaceae</taxon>
        <taxon>Sutcliffiella</taxon>
    </lineage>
</organism>